<feature type="domain" description="VOC" evidence="3">
    <location>
        <begin position="2"/>
        <end position="130"/>
    </location>
</feature>
<dbReference type="PROSITE" id="PS51819">
    <property type="entry name" value="VOC"/>
    <property type="match status" value="1"/>
</dbReference>
<protein>
    <submittedName>
        <fullName evidence="4">Methylmalonyl-CoA epimerase</fullName>
    </submittedName>
</protein>
<dbReference type="Pfam" id="PF13669">
    <property type="entry name" value="Glyoxalase_4"/>
    <property type="match status" value="1"/>
</dbReference>
<gene>
    <name evidence="4" type="ORF">AMJ52_01060</name>
</gene>
<name>A0A0S7YJA7_UNCT6</name>
<evidence type="ECO:0000259" key="3">
    <source>
        <dbReference type="PROSITE" id="PS51819"/>
    </source>
</evidence>
<dbReference type="InterPro" id="IPR051785">
    <property type="entry name" value="MMCE/EMCE_epimerase"/>
</dbReference>
<dbReference type="PANTHER" id="PTHR43048">
    <property type="entry name" value="METHYLMALONYL-COA EPIMERASE"/>
    <property type="match status" value="1"/>
</dbReference>
<organism evidence="4 5">
    <name type="scientific">candidate division TA06 bacterium DG_78</name>
    <dbReference type="NCBI Taxonomy" id="1703772"/>
    <lineage>
        <taxon>Bacteria</taxon>
        <taxon>Bacteria division TA06</taxon>
    </lineage>
</organism>
<comment type="similarity">
    <text evidence="1">Belongs to the methylmalonyl-CoA epimerase family.</text>
</comment>
<sequence>MKLEHIGIAVKSIEDKLKIWRDILGLKRHIIQEVPDQKVRIAVLEMGDIHIELIEPTDTHSNVHKFIEKRGEGLHHLCFEVEDIEAILSNMKKNGIKLIDEVPRKGAYAEKIAFIHPKDMGGVLIELCER</sequence>
<dbReference type="CDD" id="cd07249">
    <property type="entry name" value="MMCE"/>
    <property type="match status" value="1"/>
</dbReference>
<dbReference type="InterPro" id="IPR029068">
    <property type="entry name" value="Glyas_Bleomycin-R_OHBP_Dase"/>
</dbReference>
<evidence type="ECO:0000313" key="5">
    <source>
        <dbReference type="Proteomes" id="UP000051012"/>
    </source>
</evidence>
<dbReference type="GO" id="GO:0046491">
    <property type="term" value="P:L-methylmalonyl-CoA metabolic process"/>
    <property type="evidence" value="ECO:0007669"/>
    <property type="project" value="TreeGrafter"/>
</dbReference>
<dbReference type="GO" id="GO:0004493">
    <property type="term" value="F:methylmalonyl-CoA epimerase activity"/>
    <property type="evidence" value="ECO:0007669"/>
    <property type="project" value="TreeGrafter"/>
</dbReference>
<dbReference type="Gene3D" id="3.10.180.10">
    <property type="entry name" value="2,3-Dihydroxybiphenyl 1,2-Dioxygenase, domain 1"/>
    <property type="match status" value="1"/>
</dbReference>
<evidence type="ECO:0000256" key="2">
    <source>
        <dbReference type="ARBA" id="ARBA00022723"/>
    </source>
</evidence>
<dbReference type="SUPFAM" id="SSF54593">
    <property type="entry name" value="Glyoxalase/Bleomycin resistance protein/Dihydroxybiphenyl dioxygenase"/>
    <property type="match status" value="1"/>
</dbReference>
<comment type="caution">
    <text evidence="4">The sequence shown here is derived from an EMBL/GenBank/DDBJ whole genome shotgun (WGS) entry which is preliminary data.</text>
</comment>
<dbReference type="GO" id="GO:0046872">
    <property type="term" value="F:metal ion binding"/>
    <property type="evidence" value="ECO:0007669"/>
    <property type="project" value="UniProtKB-KW"/>
</dbReference>
<keyword evidence="2" id="KW-0479">Metal-binding</keyword>
<evidence type="ECO:0000256" key="1">
    <source>
        <dbReference type="ARBA" id="ARBA00009308"/>
    </source>
</evidence>
<proteinExistence type="inferred from homology"/>
<dbReference type="InterPro" id="IPR017515">
    <property type="entry name" value="MeMalonyl-CoA_epimerase"/>
</dbReference>
<dbReference type="InterPro" id="IPR037523">
    <property type="entry name" value="VOC_core"/>
</dbReference>
<evidence type="ECO:0000313" key="4">
    <source>
        <dbReference type="EMBL" id="KPJ74300.1"/>
    </source>
</evidence>
<dbReference type="PANTHER" id="PTHR43048:SF3">
    <property type="entry name" value="METHYLMALONYL-COA EPIMERASE, MITOCHONDRIAL"/>
    <property type="match status" value="1"/>
</dbReference>
<dbReference type="NCBIfam" id="TIGR03081">
    <property type="entry name" value="metmalonyl_epim"/>
    <property type="match status" value="1"/>
</dbReference>
<dbReference type="AlphaFoldDB" id="A0A0S7YJA7"/>
<dbReference type="EMBL" id="LJNI01000008">
    <property type="protein sequence ID" value="KPJ74300.1"/>
    <property type="molecule type" value="Genomic_DNA"/>
</dbReference>
<reference evidence="4 5" key="1">
    <citation type="journal article" date="2015" name="Microbiome">
        <title>Genomic resolution of linkages in carbon, nitrogen, and sulfur cycling among widespread estuary sediment bacteria.</title>
        <authorList>
            <person name="Baker B.J."/>
            <person name="Lazar C.S."/>
            <person name="Teske A.P."/>
            <person name="Dick G.J."/>
        </authorList>
    </citation>
    <scope>NUCLEOTIDE SEQUENCE [LARGE SCALE GENOMIC DNA]</scope>
    <source>
        <strain evidence="4">DG_78</strain>
    </source>
</reference>
<dbReference type="Proteomes" id="UP000051012">
    <property type="component" value="Unassembled WGS sequence"/>
</dbReference>
<accession>A0A0S7YJA7</accession>
<dbReference type="PATRIC" id="fig|1703772.3.peg.318"/>